<keyword evidence="3" id="KW-0677">Repeat</keyword>
<dbReference type="InterPro" id="IPR041118">
    <property type="entry name" value="Rx_N"/>
</dbReference>
<evidence type="ECO:0000259" key="9">
    <source>
        <dbReference type="Pfam" id="PF18052"/>
    </source>
</evidence>
<evidence type="ECO:0000256" key="6">
    <source>
        <dbReference type="ARBA" id="ARBA00023054"/>
    </source>
</evidence>
<gene>
    <name evidence="12" type="ORF">U9M48_040977</name>
</gene>
<dbReference type="Gene3D" id="3.40.50.300">
    <property type="entry name" value="P-loop containing nucleotide triphosphate hydrolases"/>
    <property type="match status" value="1"/>
</dbReference>
<dbReference type="InterPro" id="IPR042197">
    <property type="entry name" value="Apaf_helical"/>
</dbReference>
<dbReference type="InterPro" id="IPR032675">
    <property type="entry name" value="LRR_dom_sf"/>
</dbReference>
<feature type="region of interest" description="Disordered" evidence="7">
    <location>
        <begin position="564"/>
        <end position="585"/>
    </location>
</feature>
<dbReference type="PANTHER" id="PTHR23155:SF1005">
    <property type="entry name" value="OS07G0197300 PROTEIN"/>
    <property type="match status" value="1"/>
</dbReference>
<protein>
    <submittedName>
        <fullName evidence="12">Uncharacterized protein</fullName>
    </submittedName>
</protein>
<dbReference type="PRINTS" id="PR00364">
    <property type="entry name" value="DISEASERSIST"/>
</dbReference>
<dbReference type="Pfam" id="PF23598">
    <property type="entry name" value="LRR_14"/>
    <property type="match status" value="2"/>
</dbReference>
<dbReference type="GO" id="GO:0043531">
    <property type="term" value="F:ADP binding"/>
    <property type="evidence" value="ECO:0007669"/>
    <property type="project" value="InterPro"/>
</dbReference>
<dbReference type="Pfam" id="PF18052">
    <property type="entry name" value="Rx_N"/>
    <property type="match status" value="1"/>
</dbReference>
<feature type="domain" description="NB-ARC" evidence="8">
    <location>
        <begin position="194"/>
        <end position="362"/>
    </location>
</feature>
<dbReference type="SUPFAM" id="SSF52540">
    <property type="entry name" value="P-loop containing nucleoside triphosphate hydrolases"/>
    <property type="match status" value="1"/>
</dbReference>
<keyword evidence="5" id="KW-0611">Plant defense</keyword>
<dbReference type="Gene3D" id="1.10.10.10">
    <property type="entry name" value="Winged helix-like DNA-binding domain superfamily/Winged helix DNA-binding domain"/>
    <property type="match status" value="1"/>
</dbReference>
<dbReference type="InterPro" id="IPR044974">
    <property type="entry name" value="Disease_R_plants"/>
</dbReference>
<dbReference type="InterPro" id="IPR055414">
    <property type="entry name" value="LRR_R13L4/SHOC2-like"/>
</dbReference>
<evidence type="ECO:0000256" key="3">
    <source>
        <dbReference type="ARBA" id="ARBA00022737"/>
    </source>
</evidence>
<feature type="domain" description="Disease resistance N-terminal" evidence="9">
    <location>
        <begin position="8"/>
        <end position="91"/>
    </location>
</feature>
<feature type="compositionally biased region" description="Acidic residues" evidence="7">
    <location>
        <begin position="761"/>
        <end position="789"/>
    </location>
</feature>
<dbReference type="InterPro" id="IPR058922">
    <property type="entry name" value="WHD_DRP"/>
</dbReference>
<evidence type="ECO:0000256" key="7">
    <source>
        <dbReference type="SAM" id="MobiDB-lite"/>
    </source>
</evidence>
<name>A0AAQ3URL7_PASNO</name>
<organism evidence="12 13">
    <name type="scientific">Paspalum notatum var. saurae</name>
    <dbReference type="NCBI Taxonomy" id="547442"/>
    <lineage>
        <taxon>Eukaryota</taxon>
        <taxon>Viridiplantae</taxon>
        <taxon>Streptophyta</taxon>
        <taxon>Embryophyta</taxon>
        <taxon>Tracheophyta</taxon>
        <taxon>Spermatophyta</taxon>
        <taxon>Magnoliopsida</taxon>
        <taxon>Liliopsida</taxon>
        <taxon>Poales</taxon>
        <taxon>Poaceae</taxon>
        <taxon>PACMAD clade</taxon>
        <taxon>Panicoideae</taxon>
        <taxon>Andropogonodae</taxon>
        <taxon>Paspaleae</taxon>
        <taxon>Paspalinae</taxon>
        <taxon>Paspalum</taxon>
    </lineage>
</organism>
<dbReference type="Pfam" id="PF23559">
    <property type="entry name" value="WHD_DRP"/>
    <property type="match status" value="1"/>
</dbReference>
<dbReference type="InterPro" id="IPR036388">
    <property type="entry name" value="WH-like_DNA-bd_sf"/>
</dbReference>
<keyword evidence="13" id="KW-1185">Reference proteome</keyword>
<dbReference type="InterPro" id="IPR002182">
    <property type="entry name" value="NB-ARC"/>
</dbReference>
<dbReference type="GO" id="GO:0042742">
    <property type="term" value="P:defense response to bacterium"/>
    <property type="evidence" value="ECO:0007669"/>
    <property type="project" value="UniProtKB-ARBA"/>
</dbReference>
<dbReference type="GO" id="GO:0009626">
    <property type="term" value="P:plant-type hypersensitive response"/>
    <property type="evidence" value="ECO:0007669"/>
    <property type="project" value="UniProtKB-ARBA"/>
</dbReference>
<evidence type="ECO:0000313" key="13">
    <source>
        <dbReference type="Proteomes" id="UP001341281"/>
    </source>
</evidence>
<dbReference type="Pfam" id="PF00931">
    <property type="entry name" value="NB-ARC"/>
    <property type="match status" value="1"/>
</dbReference>
<evidence type="ECO:0000256" key="5">
    <source>
        <dbReference type="ARBA" id="ARBA00022821"/>
    </source>
</evidence>
<reference evidence="12 13" key="1">
    <citation type="submission" date="2024-02" db="EMBL/GenBank/DDBJ databases">
        <title>High-quality chromosome-scale genome assembly of Pensacola bahiagrass (Paspalum notatum Flugge var. saurae).</title>
        <authorList>
            <person name="Vega J.M."/>
            <person name="Podio M."/>
            <person name="Orjuela J."/>
            <person name="Siena L.A."/>
            <person name="Pessino S.C."/>
            <person name="Combes M.C."/>
            <person name="Mariac C."/>
            <person name="Albertini E."/>
            <person name="Pupilli F."/>
            <person name="Ortiz J.P.A."/>
            <person name="Leblanc O."/>
        </authorList>
    </citation>
    <scope>NUCLEOTIDE SEQUENCE [LARGE SCALE GENOMIC DNA]</scope>
    <source>
        <strain evidence="12">R1</strain>
        <tissue evidence="12">Leaf</tissue>
    </source>
</reference>
<sequence>MDQGAAAAQSLVSNIGLLVGEEFQKLRGVGGEVTNLRDVVATVNALLRMQSEADPAAVDHFLREWMKQLREAGYDAEDCIDLYLLRIKCRPDDGFLAWSMHLIPTLLARHRLAGDIKALRARVAAINEQHTRYGVSIEPLRRQPSLLPQAAVAASAHALSPANDPNQFVGMTGQAKTLAAKVKAAAAAVAADMGLPVFSIVGFGGLGKTTLAMEVCRQLEADFPRQAQVSVSQAFDATKDLKRLLKGVLRQVSKPAIAEAGGQGIKEEDNVGAIDSMDEDELAEKLEETLNNNKRYLIVIDDVWTVAAWASIKSKLPDKNCGCRIIVTTRIDTVAKACSSGSDCIHHIEALSEEDSESLFLSRTFGPLGSCPPDLKGVMKNILKKCGGLPLAIVSIASILKGYTSPQSKHMWNRILKSFGSQIESHPTLEGMKQIVLLSFDHLPHHLKACMMYLSIFPEDYEIPKERLLRRWIAEGLVAERRGLTSMEVAEDYLNELVSRSMIDRAADIVSYYDGREETCRVHDMTLEVMVNKSLEANFVSLIGGQYEGMSYDCRVRRLSIHGGVEPSKQSSSKKTAAGRSRRSRINGMNVQHARSLSVFGLEGHKLLNYLGEFTLMRVLDLEDCEGIGKKHMAYICRMYLLKFLSLKGTDITEIPKKIANLKHLQTLDVRFTCLEDLPNSVTELEELESLQFSSKKNINLRWMPPPGLKRMKALCKANKVVVRSNKQVAEEIGELKHLQELGIYIDSSEYVSDNNVSDQDVSDQDSEDVSDQDVSDQDSEDVSDPDVSDQDKEDVSNQDVSDQDSEDVSDQDDVLSNLRDSLGQLTSLRCLNIGDMHGICGGLAGYGLPDWVGQLTNLVDFVIAWAYLEEGDPLFEVLCKLPNLRRLTLEAYFYGGNKLVACRDQSLQELTELDLRRPQSESLKFEFEEQSMPKLEKLYITFYDHDITIVGIEHLTSLKEVQMSSLKSNEKPMKHALEVIDEENRRRTCVGSNPLEVKVQYD</sequence>
<feature type="domain" description="Disease resistance R13L4/SHOC-2-like LRR" evidence="11">
    <location>
        <begin position="849"/>
        <end position="971"/>
    </location>
</feature>
<dbReference type="Gene3D" id="1.20.5.4130">
    <property type="match status" value="1"/>
</dbReference>
<evidence type="ECO:0000256" key="4">
    <source>
        <dbReference type="ARBA" id="ARBA00022741"/>
    </source>
</evidence>
<dbReference type="CDD" id="cd14798">
    <property type="entry name" value="RX-CC_like"/>
    <property type="match status" value="1"/>
</dbReference>
<dbReference type="InterPro" id="IPR027417">
    <property type="entry name" value="P-loop_NTPase"/>
</dbReference>
<evidence type="ECO:0000259" key="10">
    <source>
        <dbReference type="Pfam" id="PF23559"/>
    </source>
</evidence>
<keyword evidence="6" id="KW-0175">Coiled coil</keyword>
<dbReference type="PANTHER" id="PTHR23155">
    <property type="entry name" value="DISEASE RESISTANCE PROTEIN RP"/>
    <property type="match status" value="1"/>
</dbReference>
<evidence type="ECO:0000259" key="8">
    <source>
        <dbReference type="Pfam" id="PF00931"/>
    </source>
</evidence>
<comment type="similarity">
    <text evidence="1">Belongs to the disease resistance NB-LRR family.</text>
</comment>
<dbReference type="SUPFAM" id="SSF52058">
    <property type="entry name" value="L domain-like"/>
    <property type="match status" value="1"/>
</dbReference>
<feature type="region of interest" description="Disordered" evidence="7">
    <location>
        <begin position="755"/>
        <end position="813"/>
    </location>
</feature>
<dbReference type="Proteomes" id="UP001341281">
    <property type="component" value="Chromosome 09"/>
</dbReference>
<evidence type="ECO:0000256" key="2">
    <source>
        <dbReference type="ARBA" id="ARBA00022614"/>
    </source>
</evidence>
<dbReference type="InterPro" id="IPR038005">
    <property type="entry name" value="RX-like_CC"/>
</dbReference>
<dbReference type="AlphaFoldDB" id="A0AAQ3URL7"/>
<evidence type="ECO:0000259" key="11">
    <source>
        <dbReference type="Pfam" id="PF23598"/>
    </source>
</evidence>
<proteinExistence type="inferred from homology"/>
<dbReference type="EMBL" id="CP144753">
    <property type="protein sequence ID" value="WVZ95180.1"/>
    <property type="molecule type" value="Genomic_DNA"/>
</dbReference>
<feature type="domain" description="Disease resistance R13L4/SHOC-2-like LRR" evidence="11">
    <location>
        <begin position="593"/>
        <end position="749"/>
    </location>
</feature>
<dbReference type="Gene3D" id="3.80.10.10">
    <property type="entry name" value="Ribonuclease Inhibitor"/>
    <property type="match status" value="1"/>
</dbReference>
<keyword evidence="2" id="KW-0433">Leucine-rich repeat</keyword>
<dbReference type="GO" id="GO:0002758">
    <property type="term" value="P:innate immune response-activating signaling pathway"/>
    <property type="evidence" value="ECO:0007669"/>
    <property type="project" value="UniProtKB-ARBA"/>
</dbReference>
<keyword evidence="4" id="KW-0547">Nucleotide-binding</keyword>
<accession>A0AAQ3URL7</accession>
<dbReference type="Gene3D" id="1.10.8.430">
    <property type="entry name" value="Helical domain of apoptotic protease-activating factors"/>
    <property type="match status" value="1"/>
</dbReference>
<evidence type="ECO:0000313" key="12">
    <source>
        <dbReference type="EMBL" id="WVZ95180.1"/>
    </source>
</evidence>
<dbReference type="FunFam" id="1.10.10.10:FF:000322">
    <property type="entry name" value="Probable disease resistance protein At1g63360"/>
    <property type="match status" value="1"/>
</dbReference>
<evidence type="ECO:0000256" key="1">
    <source>
        <dbReference type="ARBA" id="ARBA00008894"/>
    </source>
</evidence>
<feature type="domain" description="Disease resistance protein winged helix" evidence="10">
    <location>
        <begin position="456"/>
        <end position="527"/>
    </location>
</feature>
<feature type="compositionally biased region" description="Acidic residues" evidence="7">
    <location>
        <begin position="802"/>
        <end position="813"/>
    </location>
</feature>